<evidence type="ECO:0000313" key="1">
    <source>
        <dbReference type="EMBL" id="SPL63771.1"/>
    </source>
</evidence>
<dbReference type="AlphaFoldDB" id="A0A2P9HI16"/>
<proteinExistence type="predicted"/>
<name>A0A2P9HI16_9HYPH</name>
<sequence>MLLKIPLICAGFQLNRFKNTAVVFTKQIVFYRGAFSVA</sequence>
<dbReference type="EMBL" id="OOFM01000004">
    <property type="protein sequence ID" value="SPL63771.1"/>
    <property type="molecule type" value="Genomic_DNA"/>
</dbReference>
<organism evidence="1 2">
    <name type="scientific">Ochrobactrum soli</name>
    <dbReference type="NCBI Taxonomy" id="2448455"/>
    <lineage>
        <taxon>Bacteria</taxon>
        <taxon>Pseudomonadati</taxon>
        <taxon>Pseudomonadota</taxon>
        <taxon>Alphaproteobacteria</taxon>
        <taxon>Hyphomicrobiales</taxon>
        <taxon>Brucellaceae</taxon>
        <taxon>Brucella/Ochrobactrum group</taxon>
        <taxon>Ochrobactrum</taxon>
    </lineage>
</organism>
<accession>A0A2P9HI16</accession>
<evidence type="ECO:0000313" key="2">
    <source>
        <dbReference type="Proteomes" id="UP000246073"/>
    </source>
</evidence>
<dbReference type="Proteomes" id="UP000246073">
    <property type="component" value="Unassembled WGS sequence"/>
</dbReference>
<reference evidence="2" key="1">
    <citation type="submission" date="2017-12" db="EMBL/GenBank/DDBJ databases">
        <authorList>
            <person name="Diaz M."/>
        </authorList>
    </citation>
    <scope>NUCLEOTIDE SEQUENCE [LARGE SCALE GENOMIC DNA]</scope>
    <source>
        <strain evidence="2">FI11154</strain>
    </source>
</reference>
<protein>
    <submittedName>
        <fullName evidence="1">Uncharacterized protein</fullName>
    </submittedName>
</protein>
<gene>
    <name evidence="1" type="ORF">OHAE_3703</name>
</gene>